<accession>A0ABQ9IPJ8</accession>
<reference evidence="2 3" key="1">
    <citation type="submission" date="2023-02" db="EMBL/GenBank/DDBJ databases">
        <title>LHISI_Scaffold_Assembly.</title>
        <authorList>
            <person name="Stuart O.P."/>
            <person name="Cleave R."/>
            <person name="Magrath M.J.L."/>
            <person name="Mikheyev A.S."/>
        </authorList>
    </citation>
    <scope>NUCLEOTIDE SEQUENCE [LARGE SCALE GENOMIC DNA]</scope>
    <source>
        <strain evidence="2">Daus_M_001</strain>
        <tissue evidence="2">Leg muscle</tissue>
    </source>
</reference>
<proteinExistence type="predicted"/>
<evidence type="ECO:0000256" key="1">
    <source>
        <dbReference type="SAM" id="MobiDB-lite"/>
    </source>
</evidence>
<dbReference type="Proteomes" id="UP001159363">
    <property type="component" value="Chromosome 1"/>
</dbReference>
<keyword evidence="3" id="KW-1185">Reference proteome</keyword>
<name>A0ABQ9IPJ8_9NEOP</name>
<gene>
    <name evidence="2" type="ORF">PR048_003494</name>
</gene>
<sequence length="821" mass="88436">MLKYSPAGSLASIPGGVAPGFSHVGIVLDNAAAGKRVFSGISRFPPPHPSIPALLRSLIVSPSSAIKTSLLRATQISTLPLLQPPLFHTVFGTTWRTLAQSSPSTMTEDNQCIFDIRIFVQKTVESSLQAIELATFSGLYLLGVSDEFTFYDKPPRNSAGTAGGPSGAFREPVGVGSGPAPRGTLPLKNNGVRLLSRRLRRSLSAGVERSLLPAVNTSGRGTSLCPVIKQASPARCTGILLLAAGTTGVCSLPSVFCVPATLEQSGRHTLLSPFRCNFDMCIGDERVSVGYMRRRRKLVYPIFNVRSTIEEISDGIGYLSYGRYCPQQGITARNNEVFGADKDEMRGEWSSAGMKGRGKQEFPNKKTRRPTVYSRTIPNCENPGVNRPGTVGGNLMNCLKVELKVGAAVAERLARSPPTKANRAQSTAGLPNFRMWGSCRTMPLVGGYSRGSPVSPAPSFRRCSVLASITLIGSEDLAVKSRPNLFTHYFYKCKNFQMRSISLAALRRSNLRWLRCADPVSAGCAAQIQSPLAALRTTNLRVPTVNCFSAYTTSINDLVSPLVDDQPIMNAIKYRVMSGVVWINRTMVSSSTDTNRTGVLAVMDIVHPPLNDCALGGVLKSAPLNSEGGGAVGKFRPQQRVTRAAGTRIAPPRPRLLRERTSCVYILANIPSCCAELALRLGDTACVCVCVCVCETGAVPPPSLLDPPIGLGAAEISRVNVANRFCVTEQGDDCFSFLAYLHPLRNMHYKAIRECSVSAESLIEDGYRQQDCTPVQCFARRGDERVDTHVSVAPSAPTLLGFNGEKFLQPGGNLNWLSTGK</sequence>
<evidence type="ECO:0000313" key="3">
    <source>
        <dbReference type="Proteomes" id="UP001159363"/>
    </source>
</evidence>
<feature type="region of interest" description="Disordered" evidence="1">
    <location>
        <begin position="156"/>
        <end position="184"/>
    </location>
</feature>
<protein>
    <submittedName>
        <fullName evidence="2">Uncharacterized protein</fullName>
    </submittedName>
</protein>
<feature type="region of interest" description="Disordered" evidence="1">
    <location>
        <begin position="348"/>
        <end position="380"/>
    </location>
</feature>
<evidence type="ECO:0000313" key="2">
    <source>
        <dbReference type="EMBL" id="KAJ8898134.1"/>
    </source>
</evidence>
<comment type="caution">
    <text evidence="2">The sequence shown here is derived from an EMBL/GenBank/DDBJ whole genome shotgun (WGS) entry which is preliminary data.</text>
</comment>
<organism evidence="2 3">
    <name type="scientific">Dryococelus australis</name>
    <dbReference type="NCBI Taxonomy" id="614101"/>
    <lineage>
        <taxon>Eukaryota</taxon>
        <taxon>Metazoa</taxon>
        <taxon>Ecdysozoa</taxon>
        <taxon>Arthropoda</taxon>
        <taxon>Hexapoda</taxon>
        <taxon>Insecta</taxon>
        <taxon>Pterygota</taxon>
        <taxon>Neoptera</taxon>
        <taxon>Polyneoptera</taxon>
        <taxon>Phasmatodea</taxon>
        <taxon>Verophasmatodea</taxon>
        <taxon>Anareolatae</taxon>
        <taxon>Phasmatidae</taxon>
        <taxon>Eurycanthinae</taxon>
        <taxon>Dryococelus</taxon>
    </lineage>
</organism>
<dbReference type="EMBL" id="JARBHB010000001">
    <property type="protein sequence ID" value="KAJ8898134.1"/>
    <property type="molecule type" value="Genomic_DNA"/>
</dbReference>